<dbReference type="GO" id="GO:0030515">
    <property type="term" value="F:snoRNA binding"/>
    <property type="evidence" value="ECO:0007669"/>
    <property type="project" value="InterPro"/>
</dbReference>
<keyword evidence="6 7" id="KW-0687">Ribonucleoprotein</keyword>
<keyword evidence="4 7" id="KW-0690">Ribosome biogenesis</keyword>
<dbReference type="InterPro" id="IPR036756">
    <property type="entry name" value="H/ACA_rnp_Nop10_sf"/>
</dbReference>
<dbReference type="GO" id="GO:0006364">
    <property type="term" value="P:rRNA processing"/>
    <property type="evidence" value="ECO:0007669"/>
    <property type="project" value="UniProtKB-UniRule"/>
</dbReference>
<reference evidence="8 9" key="1">
    <citation type="submission" date="2023-09" db="EMBL/GenBank/DDBJ databases">
        <authorList>
            <person name="Golyshina O.V."/>
            <person name="Lunev E.A."/>
            <person name="Bargiela R."/>
            <person name="Gaines M.C."/>
            <person name="Daum B."/>
            <person name="Bale N.J."/>
            <person name="Koenen M."/>
            <person name="Sinninghe Damst J.S."/>
            <person name="Yakimov M."/>
            <person name="Golyshin P.N."/>
        </authorList>
    </citation>
    <scope>NUCLEOTIDE SEQUENCE [LARGE SCALE GENOMIC DNA]</scope>
    <source>
        <strain evidence="8 9">M1</strain>
    </source>
</reference>
<dbReference type="Gene3D" id="2.20.28.40">
    <property type="entry name" value="H/ACA ribonucleoprotein complex, subunit Nop10"/>
    <property type="match status" value="1"/>
</dbReference>
<dbReference type="AlphaFoldDB" id="A0AAX4NGP6"/>
<proteinExistence type="inferred from homology"/>
<comment type="function">
    <text evidence="1 7">Involved in ribosome biogenesis; more specifically in 18S rRNA pseudouridylation and in cleavage of pre-rRNA.</text>
</comment>
<evidence type="ECO:0000256" key="3">
    <source>
        <dbReference type="ARBA" id="ARBA00018821"/>
    </source>
</evidence>
<evidence type="ECO:0000256" key="2">
    <source>
        <dbReference type="ARBA" id="ARBA00009462"/>
    </source>
</evidence>
<accession>A0AAX4NGP6</accession>
<keyword evidence="5 7" id="KW-0698">rRNA processing</keyword>
<dbReference type="HAMAP" id="MF_00803">
    <property type="entry name" value="Nop10"/>
    <property type="match status" value="1"/>
</dbReference>
<dbReference type="RefSeq" id="WP_393970995.1">
    <property type="nucleotide sequence ID" value="NZ_CP133772.1"/>
</dbReference>
<protein>
    <recommendedName>
        <fullName evidence="3 7">Ribosome biogenesis protein Nop10</fullName>
    </recommendedName>
</protein>
<dbReference type="SUPFAM" id="SSF144210">
    <property type="entry name" value="Nop10-like SnoRNP"/>
    <property type="match status" value="1"/>
</dbReference>
<comment type="similarity">
    <text evidence="2 7">Belongs to the NOP10 family.</text>
</comment>
<sequence>MNSLIRKCRNCNTYTLEEHCTICGMESVPAIPPKYSPVDRFQKYRIKDLRGEMNGKDSS</sequence>
<dbReference type="GO" id="GO:1990904">
    <property type="term" value="C:ribonucleoprotein complex"/>
    <property type="evidence" value="ECO:0007669"/>
    <property type="project" value="UniProtKB-KW"/>
</dbReference>
<evidence type="ECO:0000256" key="6">
    <source>
        <dbReference type="ARBA" id="ARBA00023274"/>
    </source>
</evidence>
<dbReference type="InterPro" id="IPR007264">
    <property type="entry name" value="H/ACA_rnp_Nop10"/>
</dbReference>
<dbReference type="GO" id="GO:0001522">
    <property type="term" value="P:pseudouridine synthesis"/>
    <property type="evidence" value="ECO:0007669"/>
    <property type="project" value="InterPro"/>
</dbReference>
<evidence type="ECO:0000313" key="9">
    <source>
        <dbReference type="Proteomes" id="UP001451606"/>
    </source>
</evidence>
<keyword evidence="9" id="KW-1185">Reference proteome</keyword>
<dbReference type="EMBL" id="CP133772">
    <property type="protein sequence ID" value="WYY00661.1"/>
    <property type="molecule type" value="Genomic_DNA"/>
</dbReference>
<dbReference type="Proteomes" id="UP001451606">
    <property type="component" value="Chromosome"/>
</dbReference>
<dbReference type="GeneID" id="95967979"/>
<evidence type="ECO:0000256" key="1">
    <source>
        <dbReference type="ARBA" id="ARBA00002325"/>
    </source>
</evidence>
<evidence type="ECO:0000256" key="5">
    <source>
        <dbReference type="ARBA" id="ARBA00022552"/>
    </source>
</evidence>
<dbReference type="KEGG" id="omr:OXIME_001242"/>
<evidence type="ECO:0000256" key="4">
    <source>
        <dbReference type="ARBA" id="ARBA00022517"/>
    </source>
</evidence>
<dbReference type="NCBIfam" id="NF009623">
    <property type="entry name" value="PRK13130.1"/>
    <property type="match status" value="1"/>
</dbReference>
<evidence type="ECO:0000256" key="7">
    <source>
        <dbReference type="HAMAP-Rule" id="MF_00803"/>
    </source>
</evidence>
<dbReference type="InterPro" id="IPR023532">
    <property type="entry name" value="Nop10_arc-typ"/>
</dbReference>
<dbReference type="Pfam" id="PF04135">
    <property type="entry name" value="Nop10p"/>
    <property type="match status" value="1"/>
</dbReference>
<gene>
    <name evidence="7" type="primary">nop10</name>
    <name evidence="8" type="ORF">OXIME_001242</name>
</gene>
<organism evidence="8 9">
    <name type="scientific">Oxyplasma meridianum</name>
    <dbReference type="NCBI Taxonomy" id="3073602"/>
    <lineage>
        <taxon>Archaea</taxon>
        <taxon>Methanobacteriati</taxon>
        <taxon>Thermoplasmatota</taxon>
        <taxon>Thermoplasmata</taxon>
        <taxon>Thermoplasmatales</taxon>
        <taxon>Thermoplasmataceae</taxon>
        <taxon>Oxyplasma</taxon>
    </lineage>
</organism>
<name>A0AAX4NGP6_9ARCH</name>
<evidence type="ECO:0000313" key="8">
    <source>
        <dbReference type="EMBL" id="WYY00661.1"/>
    </source>
</evidence>